<dbReference type="EMBL" id="WHUG01000004">
    <property type="protein sequence ID" value="MQA38893.1"/>
    <property type="molecule type" value="Genomic_DNA"/>
</dbReference>
<proteinExistence type="predicted"/>
<dbReference type="Proteomes" id="UP000440498">
    <property type="component" value="Unassembled WGS sequence"/>
</dbReference>
<organism evidence="1 2">
    <name type="scientific">Rugamonas aquatica</name>
    <dbReference type="NCBI Taxonomy" id="2743357"/>
    <lineage>
        <taxon>Bacteria</taxon>
        <taxon>Pseudomonadati</taxon>
        <taxon>Pseudomonadota</taxon>
        <taxon>Betaproteobacteria</taxon>
        <taxon>Burkholderiales</taxon>
        <taxon>Oxalobacteraceae</taxon>
        <taxon>Telluria group</taxon>
        <taxon>Rugamonas</taxon>
    </lineage>
</organism>
<gene>
    <name evidence="1" type="ORF">GEV02_12075</name>
</gene>
<dbReference type="RefSeq" id="WP_152838221.1">
    <property type="nucleotide sequence ID" value="NZ_WHUG01000004.1"/>
</dbReference>
<accession>A0A6A7N1H6</accession>
<name>A0A6A7N1H6_9BURK</name>
<reference evidence="1 2" key="1">
    <citation type="submission" date="2019-10" db="EMBL/GenBank/DDBJ databases">
        <title>Two novel species isolated from a subtropical stream in China.</title>
        <authorList>
            <person name="Lu H."/>
        </authorList>
    </citation>
    <scope>NUCLEOTIDE SEQUENCE [LARGE SCALE GENOMIC DNA]</scope>
    <source>
        <strain evidence="1 2">FT29W</strain>
    </source>
</reference>
<evidence type="ECO:0000313" key="1">
    <source>
        <dbReference type="EMBL" id="MQA38893.1"/>
    </source>
</evidence>
<dbReference type="AlphaFoldDB" id="A0A6A7N1H6"/>
<keyword evidence="2" id="KW-1185">Reference proteome</keyword>
<evidence type="ECO:0000313" key="2">
    <source>
        <dbReference type="Proteomes" id="UP000440498"/>
    </source>
</evidence>
<comment type="caution">
    <text evidence="1">The sequence shown here is derived from an EMBL/GenBank/DDBJ whole genome shotgun (WGS) entry which is preliminary data.</text>
</comment>
<sequence length="105" mass="11861">MIEFAELSQDEKDLVTRFRNGNRIDRARIVLATHKPDVELSEEELRKLRTFAAYLECNEYGRARCLEAMEIFAAAPSVEEAHAKLAEIDAARARSNVIDISAGRP</sequence>
<protein>
    <submittedName>
        <fullName evidence="1">Uncharacterized protein</fullName>
    </submittedName>
</protein>